<name>A0A383BEE5_9ZZZZ</name>
<dbReference type="AlphaFoldDB" id="A0A383BEE5"/>
<gene>
    <name evidence="1" type="ORF">METZ01_LOCUS471057</name>
</gene>
<sequence length="108" mass="11900">MGPNETPHLNHAEGLWFDWFRDGILNADIDDAGEKPVLHYLVDLSVLECDSKGLLKLSGVGEGQSSHEVKSILLKSLNGLSQTENGFALVYFLSSFSNNKLPPLMKED</sequence>
<protein>
    <submittedName>
        <fullName evidence="1">Uncharacterized protein</fullName>
    </submittedName>
</protein>
<accession>A0A383BEE5</accession>
<feature type="non-terminal residue" evidence="1">
    <location>
        <position position="108"/>
    </location>
</feature>
<dbReference type="EMBL" id="UINC01199665">
    <property type="protein sequence ID" value="SVE18203.1"/>
    <property type="molecule type" value="Genomic_DNA"/>
</dbReference>
<reference evidence="1" key="1">
    <citation type="submission" date="2018-05" db="EMBL/GenBank/DDBJ databases">
        <authorList>
            <person name="Lanie J.A."/>
            <person name="Ng W.-L."/>
            <person name="Kazmierczak K.M."/>
            <person name="Andrzejewski T.M."/>
            <person name="Davidsen T.M."/>
            <person name="Wayne K.J."/>
            <person name="Tettelin H."/>
            <person name="Glass J.I."/>
            <person name="Rusch D."/>
            <person name="Podicherti R."/>
            <person name="Tsui H.-C.T."/>
            <person name="Winkler M.E."/>
        </authorList>
    </citation>
    <scope>NUCLEOTIDE SEQUENCE</scope>
</reference>
<proteinExistence type="predicted"/>
<organism evidence="1">
    <name type="scientific">marine metagenome</name>
    <dbReference type="NCBI Taxonomy" id="408172"/>
    <lineage>
        <taxon>unclassified sequences</taxon>
        <taxon>metagenomes</taxon>
        <taxon>ecological metagenomes</taxon>
    </lineage>
</organism>
<evidence type="ECO:0000313" key="1">
    <source>
        <dbReference type="EMBL" id="SVE18203.1"/>
    </source>
</evidence>